<dbReference type="Proteomes" id="UP001209412">
    <property type="component" value="Unassembled WGS sequence"/>
</dbReference>
<evidence type="ECO:0000313" key="4">
    <source>
        <dbReference type="Proteomes" id="UP001209412"/>
    </source>
</evidence>
<evidence type="ECO:0000256" key="1">
    <source>
        <dbReference type="SAM" id="MobiDB-lite"/>
    </source>
</evidence>
<reference evidence="3" key="1">
    <citation type="submission" date="2022-06" db="EMBL/GenBank/DDBJ databases">
        <title>PHB producers.</title>
        <authorList>
            <person name="Besaury L."/>
        </authorList>
    </citation>
    <scope>NUCLEOTIDE SEQUENCE</scope>
    <source>
        <strain evidence="3 4">SEWS6</strain>
    </source>
</reference>
<feature type="compositionally biased region" description="Low complexity" evidence="1">
    <location>
        <begin position="19"/>
        <end position="29"/>
    </location>
</feature>
<dbReference type="EMBL" id="JAMXWF010000036">
    <property type="protein sequence ID" value="MDQ6411861.1"/>
    <property type="molecule type" value="Genomic_DNA"/>
</dbReference>
<feature type="compositionally biased region" description="Basic residues" evidence="1">
    <location>
        <begin position="37"/>
        <end position="48"/>
    </location>
</feature>
<dbReference type="AlphaFoldDB" id="A0AAP5ERK7"/>
<accession>A0AAP5ERK7</accession>
<sequence>MKPQATRNRSGKRPYVHTAAGANKAAAGKEPVDTTKVRHSATKAKTRKATPVEEPPPRVARHRREHVKREKVVRDTFTMPRSDYEKIAALKQRCLDAGVAVKKSELVRAGLLLLESEPTKLLLAAVTAVEPVKTGRPPKSK</sequence>
<comment type="caution">
    <text evidence="3">The sequence shown here is derived from an EMBL/GenBank/DDBJ whole genome shotgun (WGS) entry which is preliminary data.</text>
</comment>
<name>A0AAP5ERK7_9BURK</name>
<protein>
    <submittedName>
        <fullName evidence="3">Uncharacterized protein</fullName>
    </submittedName>
</protein>
<dbReference type="Proteomes" id="UP001242288">
    <property type="component" value="Unassembled WGS sequence"/>
</dbReference>
<gene>
    <name evidence="3" type="ORF">NIE36_32430</name>
    <name evidence="2" type="ORF">OSB80_32495</name>
</gene>
<evidence type="ECO:0000313" key="3">
    <source>
        <dbReference type="EMBL" id="MDQ6411861.1"/>
    </source>
</evidence>
<keyword evidence="4" id="KW-1185">Reference proteome</keyword>
<proteinExistence type="predicted"/>
<dbReference type="RefSeq" id="WP_266260815.1">
    <property type="nucleotide sequence ID" value="NZ_JAMXWF010000036.1"/>
</dbReference>
<evidence type="ECO:0000313" key="2">
    <source>
        <dbReference type="EMBL" id="MCX4150043.1"/>
    </source>
</evidence>
<feature type="region of interest" description="Disordered" evidence="1">
    <location>
        <begin position="1"/>
        <end position="64"/>
    </location>
</feature>
<dbReference type="EMBL" id="JAPKHW010000036">
    <property type="protein sequence ID" value="MCX4150043.1"/>
    <property type="molecule type" value="Genomic_DNA"/>
</dbReference>
<organism evidence="3 5">
    <name type="scientific">Paraburkholderia madseniana</name>
    <dbReference type="NCBI Taxonomy" id="2599607"/>
    <lineage>
        <taxon>Bacteria</taxon>
        <taxon>Pseudomonadati</taxon>
        <taxon>Pseudomonadota</taxon>
        <taxon>Betaproteobacteria</taxon>
        <taxon>Burkholderiales</taxon>
        <taxon>Burkholderiaceae</taxon>
        <taxon>Paraburkholderia</taxon>
    </lineage>
</organism>
<evidence type="ECO:0000313" key="5">
    <source>
        <dbReference type="Proteomes" id="UP001242288"/>
    </source>
</evidence>